<dbReference type="PROSITE" id="PS50240">
    <property type="entry name" value="TRYPSIN_DOM"/>
    <property type="match status" value="1"/>
</dbReference>
<dbReference type="PANTHER" id="PTHR24271:SF47">
    <property type="entry name" value="KALLIKREIN-1"/>
    <property type="match status" value="1"/>
</dbReference>
<reference evidence="3" key="1">
    <citation type="submission" date="2025-08" db="UniProtKB">
        <authorList>
            <consortium name="Ensembl"/>
        </authorList>
    </citation>
    <scope>IDENTIFICATION</scope>
</reference>
<dbReference type="Proteomes" id="UP000694401">
    <property type="component" value="Unassembled WGS sequence"/>
</dbReference>
<dbReference type="InterPro" id="IPR001254">
    <property type="entry name" value="Trypsin_dom"/>
</dbReference>
<protein>
    <recommendedName>
        <fullName evidence="2">Peptidase S1 domain-containing protein</fullName>
    </recommendedName>
</protein>
<accession>A0A8D2P2E7</accession>
<keyword evidence="4" id="KW-1185">Reference proteome</keyword>
<evidence type="ECO:0000256" key="1">
    <source>
        <dbReference type="ARBA" id="ARBA00023157"/>
    </source>
</evidence>
<feature type="domain" description="Peptidase S1" evidence="2">
    <location>
        <begin position="18"/>
        <end position="126"/>
    </location>
</feature>
<sequence length="126" mass="13863">NWFILVLIAASGADENRIVGGAGCERRRHPYQVLLLQPGGAIHCGGVLIGRNWVLTAAHCHTDSPLRVLLGEHNLKERDGAEQCLTWARAFVHPRVHLVQLHLSFTCPLVTPVPFIPTCPIHLTCP</sequence>
<dbReference type="InterPro" id="IPR043504">
    <property type="entry name" value="Peptidase_S1_PA_chymotrypsin"/>
</dbReference>
<keyword evidence="1" id="KW-1015">Disulfide bond</keyword>
<dbReference type="PROSITE" id="PS00134">
    <property type="entry name" value="TRYPSIN_HIS"/>
    <property type="match status" value="1"/>
</dbReference>
<organism evidence="3 4">
    <name type="scientific">Zosterops lateralis melanops</name>
    <dbReference type="NCBI Taxonomy" id="1220523"/>
    <lineage>
        <taxon>Eukaryota</taxon>
        <taxon>Metazoa</taxon>
        <taxon>Chordata</taxon>
        <taxon>Craniata</taxon>
        <taxon>Vertebrata</taxon>
        <taxon>Euteleostomi</taxon>
        <taxon>Archelosauria</taxon>
        <taxon>Archosauria</taxon>
        <taxon>Dinosauria</taxon>
        <taxon>Saurischia</taxon>
        <taxon>Theropoda</taxon>
        <taxon>Coelurosauria</taxon>
        <taxon>Aves</taxon>
        <taxon>Neognathae</taxon>
        <taxon>Neoaves</taxon>
        <taxon>Telluraves</taxon>
        <taxon>Australaves</taxon>
        <taxon>Passeriformes</taxon>
        <taxon>Sylvioidea</taxon>
        <taxon>Zosteropidae</taxon>
        <taxon>Zosterops</taxon>
    </lineage>
</organism>
<dbReference type="InterPro" id="IPR018114">
    <property type="entry name" value="TRYPSIN_HIS"/>
</dbReference>
<dbReference type="InterPro" id="IPR009003">
    <property type="entry name" value="Peptidase_S1_PA"/>
</dbReference>
<dbReference type="Gene3D" id="2.40.10.10">
    <property type="entry name" value="Trypsin-like serine proteases"/>
    <property type="match status" value="1"/>
</dbReference>
<dbReference type="SUPFAM" id="SSF50494">
    <property type="entry name" value="Trypsin-like serine proteases"/>
    <property type="match status" value="1"/>
</dbReference>
<name>A0A8D2P2E7_ZOSLA</name>
<dbReference type="Ensembl" id="ENSZLMT00000006274.1">
    <property type="protein sequence ID" value="ENSZLMP00000006093.1"/>
    <property type="gene ID" value="ENSZLMG00000004307.1"/>
</dbReference>
<evidence type="ECO:0000259" key="2">
    <source>
        <dbReference type="PROSITE" id="PS50240"/>
    </source>
</evidence>
<proteinExistence type="predicted"/>
<dbReference type="AlphaFoldDB" id="A0A8D2P2E7"/>
<evidence type="ECO:0000313" key="4">
    <source>
        <dbReference type="Proteomes" id="UP000694401"/>
    </source>
</evidence>
<reference evidence="3" key="2">
    <citation type="submission" date="2025-09" db="UniProtKB">
        <authorList>
            <consortium name="Ensembl"/>
        </authorList>
    </citation>
    <scope>IDENTIFICATION</scope>
</reference>
<evidence type="ECO:0000313" key="3">
    <source>
        <dbReference type="Ensembl" id="ENSZLMP00000006093.1"/>
    </source>
</evidence>
<dbReference type="PANTHER" id="PTHR24271">
    <property type="entry name" value="KALLIKREIN-RELATED"/>
    <property type="match status" value="1"/>
</dbReference>
<dbReference type="GO" id="GO:0006508">
    <property type="term" value="P:proteolysis"/>
    <property type="evidence" value="ECO:0007669"/>
    <property type="project" value="InterPro"/>
</dbReference>
<dbReference type="Pfam" id="PF00089">
    <property type="entry name" value="Trypsin"/>
    <property type="match status" value="1"/>
</dbReference>
<dbReference type="GO" id="GO:0004252">
    <property type="term" value="F:serine-type endopeptidase activity"/>
    <property type="evidence" value="ECO:0007669"/>
    <property type="project" value="InterPro"/>
</dbReference>